<dbReference type="SUPFAM" id="SSF53474">
    <property type="entry name" value="alpha/beta-Hydrolases"/>
    <property type="match status" value="1"/>
</dbReference>
<dbReference type="InterPro" id="IPR029058">
    <property type="entry name" value="AB_hydrolase_fold"/>
</dbReference>
<comment type="caution">
    <text evidence="2">The sequence shown here is derived from an EMBL/GenBank/DDBJ whole genome shotgun (WGS) entry which is preliminary data.</text>
</comment>
<feature type="chain" id="PRO_5045481388" evidence="1">
    <location>
        <begin position="23"/>
        <end position="430"/>
    </location>
</feature>
<feature type="signal peptide" evidence="1">
    <location>
        <begin position="1"/>
        <end position="22"/>
    </location>
</feature>
<keyword evidence="1" id="KW-0732">Signal</keyword>
<dbReference type="Proteomes" id="UP000781710">
    <property type="component" value="Unassembled WGS sequence"/>
</dbReference>
<evidence type="ECO:0000256" key="1">
    <source>
        <dbReference type="SAM" id="SignalP"/>
    </source>
</evidence>
<accession>A0ABQ6ZLQ9</accession>
<evidence type="ECO:0000313" key="3">
    <source>
        <dbReference type="Proteomes" id="UP000781710"/>
    </source>
</evidence>
<protein>
    <submittedName>
        <fullName evidence="2">Uncharacterized protein</fullName>
    </submittedName>
</protein>
<evidence type="ECO:0000313" key="2">
    <source>
        <dbReference type="EMBL" id="KAF1727277.1"/>
    </source>
</evidence>
<name>A0ABQ6ZLQ9_9GAMM</name>
<dbReference type="RefSeq" id="WP_162335886.1">
    <property type="nucleotide sequence ID" value="NZ_JBHSRQ010000007.1"/>
</dbReference>
<gene>
    <name evidence="2" type="ORF">CSC78_00165</name>
</gene>
<dbReference type="Gene3D" id="3.40.50.1820">
    <property type="entry name" value="alpha/beta hydrolase"/>
    <property type="match status" value="1"/>
</dbReference>
<reference evidence="2 3" key="1">
    <citation type="submission" date="2017-10" db="EMBL/GenBank/DDBJ databases">
        <title>Whole genome sequencing of members of genus Pseudoxanthomonas.</title>
        <authorList>
            <person name="Kumar S."/>
            <person name="Bansal K."/>
            <person name="Kaur A."/>
            <person name="Patil P."/>
            <person name="Sharma S."/>
            <person name="Patil P.B."/>
        </authorList>
    </citation>
    <scope>NUCLEOTIDE SEQUENCE [LARGE SCALE GENOMIC DNA]</scope>
    <source>
        <strain evidence="2 3">DSM 17109</strain>
    </source>
</reference>
<keyword evidence="3" id="KW-1185">Reference proteome</keyword>
<sequence>MSRRWIVAALAVLGTAALPAGAAEADSAATFAPVACPASVGAQVDCHEARDANGAWVLVAMPKTWNRRLIVHAHGGPRLGAPEAGDSAEDLDRFAVMVRRGYAWIGSTYRRGGYGVRMAAADVDVSRRVFWSRWGRPERTLLHGQSWGGNVAAKAAELYALDIDGRPNYDGVLTTNGLLTGGTRGYGFRADLRAVYQYYCRNHPAAGETQYPLWQGLPAGARMTRDDLRERVDACTGVEQPAAKRTPAQAANLRDILAVTGVAEKQLVAHLAWGTFHFQDLVQKRLGGRNPFDNTTTHYRGSRDDAALNAGVERFTADPAAVAMLAYDADLSGLIVLPTVTVHARHDPTVSYEAEAAYKATVDAAGRGDLLLQALTDERDHSRLQDATYASALQVLEQWLDSGKRPATSAFADTCGRVSQARDACRFIAP</sequence>
<dbReference type="EMBL" id="PDWW01000001">
    <property type="protein sequence ID" value="KAF1727277.1"/>
    <property type="molecule type" value="Genomic_DNA"/>
</dbReference>
<proteinExistence type="predicted"/>
<organism evidence="2 3">
    <name type="scientific">Pseudoxanthomonas japonensis</name>
    <dbReference type="NCBI Taxonomy" id="69284"/>
    <lineage>
        <taxon>Bacteria</taxon>
        <taxon>Pseudomonadati</taxon>
        <taxon>Pseudomonadota</taxon>
        <taxon>Gammaproteobacteria</taxon>
        <taxon>Lysobacterales</taxon>
        <taxon>Lysobacteraceae</taxon>
        <taxon>Pseudoxanthomonas</taxon>
    </lineage>
</organism>